<dbReference type="InterPro" id="IPR025302">
    <property type="entry name" value="DrrA1/2-like_C"/>
</dbReference>
<name>A0A3N4RWU0_9ACTN</name>
<feature type="compositionally biased region" description="Gly residues" evidence="11">
    <location>
        <begin position="317"/>
        <end position="326"/>
    </location>
</feature>
<evidence type="ECO:0000256" key="2">
    <source>
        <dbReference type="ARBA" id="ARBA00012191"/>
    </source>
</evidence>
<evidence type="ECO:0000256" key="10">
    <source>
        <dbReference type="ARBA" id="ARBA00049985"/>
    </source>
</evidence>
<dbReference type="PROSITE" id="PS00211">
    <property type="entry name" value="ABC_TRANSPORTER_1"/>
    <property type="match status" value="1"/>
</dbReference>
<reference evidence="13 14" key="1">
    <citation type="submission" date="2018-11" db="EMBL/GenBank/DDBJ databases">
        <title>Sequencing the genomes of 1000 actinobacteria strains.</title>
        <authorList>
            <person name="Klenk H.-P."/>
        </authorList>
    </citation>
    <scope>NUCLEOTIDE SEQUENCE [LARGE SCALE GENOMIC DNA]</scope>
    <source>
        <strain evidence="13 14">DSM 44781</strain>
    </source>
</reference>
<keyword evidence="3" id="KW-0813">Transport</keyword>
<evidence type="ECO:0000256" key="6">
    <source>
        <dbReference type="ARBA" id="ARBA00022840"/>
    </source>
</evidence>
<comment type="subcellular location">
    <subcellularLocation>
        <location evidence="1">Cell membrane</location>
        <topology evidence="1">Peripheral membrane protein</topology>
        <orientation evidence="1">Cytoplasmic side</orientation>
    </subcellularLocation>
</comment>
<dbReference type="GO" id="GO:0005886">
    <property type="term" value="C:plasma membrane"/>
    <property type="evidence" value="ECO:0007669"/>
    <property type="project" value="UniProtKB-SubCell"/>
</dbReference>
<dbReference type="Gene3D" id="3.40.50.300">
    <property type="entry name" value="P-loop containing nucleotide triphosphate hydrolases"/>
    <property type="match status" value="1"/>
</dbReference>
<keyword evidence="6 13" id="KW-0067">ATP-binding</keyword>
<dbReference type="InterPro" id="IPR017871">
    <property type="entry name" value="ABC_transporter-like_CS"/>
</dbReference>
<feature type="domain" description="ABC transporter" evidence="12">
    <location>
        <begin position="5"/>
        <end position="235"/>
    </location>
</feature>
<dbReference type="GO" id="GO:0046677">
    <property type="term" value="P:response to antibiotic"/>
    <property type="evidence" value="ECO:0007669"/>
    <property type="project" value="UniProtKB-KW"/>
</dbReference>
<comment type="caution">
    <text evidence="13">The sequence shown here is derived from an EMBL/GenBank/DDBJ whole genome shotgun (WGS) entry which is preliminary data.</text>
</comment>
<dbReference type="SUPFAM" id="SSF52540">
    <property type="entry name" value="P-loop containing nucleoside triphosphate hydrolases"/>
    <property type="match status" value="1"/>
</dbReference>
<evidence type="ECO:0000256" key="3">
    <source>
        <dbReference type="ARBA" id="ARBA00022448"/>
    </source>
</evidence>
<dbReference type="InterPro" id="IPR027417">
    <property type="entry name" value="P-loop_NTPase"/>
</dbReference>
<dbReference type="Proteomes" id="UP000266906">
    <property type="component" value="Unassembled WGS sequence"/>
</dbReference>
<feature type="region of interest" description="Disordered" evidence="11">
    <location>
        <begin position="309"/>
        <end position="343"/>
    </location>
</feature>
<dbReference type="PANTHER" id="PTHR42711:SF19">
    <property type="entry name" value="DOXORUBICIN RESISTANCE ATP-BINDING PROTEIN DRRA"/>
    <property type="match status" value="1"/>
</dbReference>
<dbReference type="GO" id="GO:1900753">
    <property type="term" value="P:doxorubicin transport"/>
    <property type="evidence" value="ECO:0007669"/>
    <property type="project" value="InterPro"/>
</dbReference>
<dbReference type="GO" id="GO:0043215">
    <property type="term" value="P:daunorubicin transport"/>
    <property type="evidence" value="ECO:0007669"/>
    <property type="project" value="InterPro"/>
</dbReference>
<keyword evidence="7" id="KW-1278">Translocase</keyword>
<dbReference type="EMBL" id="RKQG01000001">
    <property type="protein sequence ID" value="RPE32897.1"/>
    <property type="molecule type" value="Genomic_DNA"/>
</dbReference>
<dbReference type="FunFam" id="3.40.50.300:FF:000589">
    <property type="entry name" value="ABC transporter, ATP-binding subunit"/>
    <property type="match status" value="1"/>
</dbReference>
<evidence type="ECO:0000259" key="12">
    <source>
        <dbReference type="PROSITE" id="PS50893"/>
    </source>
</evidence>
<proteinExistence type="inferred from homology"/>
<evidence type="ECO:0000256" key="7">
    <source>
        <dbReference type="ARBA" id="ARBA00022967"/>
    </source>
</evidence>
<sequence length="343" mass="36515">MAAAIEAENLVKTFGDVRALDGVSLDVPEGTVLGLLGPNGAGKTTTVRVLTTLLQPDSGRATVAGVDVLKHPNKVRSLIGLSGQYAAVDEYLTGRENLQMVGELYQMSARDAKRRALELLEWFNLSEAMDRTAKTYSGGMRRRLDLAAALVVRPPVMFLDEPTTGLDPRNRLALWEVIETLVEQGTTLLLTTQYLEEADRLAHDIAVVDHGRVIARGTADELKAQIGGERIEVVVRAADLVPEAVAALTPYAKGDPTVERNTRRITVPVSGGARVLADAIRELDARSIEIDDIGLRRPTLDDVFLSLTGHATEDGTGPDGAAGGGDDAPAAAGKGRRGQGKDA</sequence>
<gene>
    <name evidence="13" type="ORF">EDD38_1167</name>
</gene>
<keyword evidence="5" id="KW-0547">Nucleotide-binding</keyword>
<dbReference type="RefSeq" id="WP_123817502.1">
    <property type="nucleotide sequence ID" value="NZ_RKQG01000001.1"/>
</dbReference>
<evidence type="ECO:0000256" key="9">
    <source>
        <dbReference type="ARBA" id="ARBA00023251"/>
    </source>
</evidence>
<evidence type="ECO:0000256" key="4">
    <source>
        <dbReference type="ARBA" id="ARBA00022475"/>
    </source>
</evidence>
<keyword evidence="4" id="KW-1003">Cell membrane</keyword>
<dbReference type="Pfam" id="PF13732">
    <property type="entry name" value="DrrA1-3_C"/>
    <property type="match status" value="1"/>
</dbReference>
<evidence type="ECO:0000256" key="11">
    <source>
        <dbReference type="SAM" id="MobiDB-lite"/>
    </source>
</evidence>
<dbReference type="GO" id="GO:0005524">
    <property type="term" value="F:ATP binding"/>
    <property type="evidence" value="ECO:0007669"/>
    <property type="project" value="UniProtKB-KW"/>
</dbReference>
<dbReference type="AlphaFoldDB" id="A0A3N4RWU0"/>
<dbReference type="InterPro" id="IPR003593">
    <property type="entry name" value="AAA+_ATPase"/>
</dbReference>
<evidence type="ECO:0000313" key="13">
    <source>
        <dbReference type="EMBL" id="RPE32897.1"/>
    </source>
</evidence>
<comment type="similarity">
    <text evidence="10">Belongs to the ABC transporter superfamily. Drug exporter-1 (DrugE1) (TC 3.A.1.105) family.</text>
</comment>
<keyword evidence="14" id="KW-1185">Reference proteome</keyword>
<evidence type="ECO:0000256" key="8">
    <source>
        <dbReference type="ARBA" id="ARBA00023136"/>
    </source>
</evidence>
<evidence type="ECO:0000256" key="1">
    <source>
        <dbReference type="ARBA" id="ARBA00004413"/>
    </source>
</evidence>
<evidence type="ECO:0000256" key="5">
    <source>
        <dbReference type="ARBA" id="ARBA00022741"/>
    </source>
</evidence>
<dbReference type="SMART" id="SM00382">
    <property type="entry name" value="AAA"/>
    <property type="match status" value="1"/>
</dbReference>
<dbReference type="PROSITE" id="PS50893">
    <property type="entry name" value="ABC_TRANSPORTER_2"/>
    <property type="match status" value="1"/>
</dbReference>
<accession>A0A3N4RWU0</accession>
<dbReference type="InterPro" id="IPR050763">
    <property type="entry name" value="ABC_transporter_ATP-binding"/>
</dbReference>
<dbReference type="PANTHER" id="PTHR42711">
    <property type="entry name" value="ABC TRANSPORTER ATP-BINDING PROTEIN"/>
    <property type="match status" value="1"/>
</dbReference>
<dbReference type="GO" id="GO:0016887">
    <property type="term" value="F:ATP hydrolysis activity"/>
    <property type="evidence" value="ECO:0007669"/>
    <property type="project" value="InterPro"/>
</dbReference>
<feature type="compositionally biased region" description="Basic residues" evidence="11">
    <location>
        <begin position="334"/>
        <end position="343"/>
    </location>
</feature>
<dbReference type="InterPro" id="IPR003439">
    <property type="entry name" value="ABC_transporter-like_ATP-bd"/>
</dbReference>
<evidence type="ECO:0000313" key="14">
    <source>
        <dbReference type="Proteomes" id="UP000266906"/>
    </source>
</evidence>
<protein>
    <recommendedName>
        <fullName evidence="2">ABC-type xenobiotic transporter</fullName>
        <ecNumber evidence="2">7.6.2.2</ecNumber>
    </recommendedName>
</protein>
<dbReference type="GO" id="GO:0008559">
    <property type="term" value="F:ABC-type xenobiotic transporter activity"/>
    <property type="evidence" value="ECO:0007669"/>
    <property type="project" value="UniProtKB-EC"/>
</dbReference>
<keyword evidence="8" id="KW-0472">Membrane</keyword>
<organism evidence="13 14">
    <name type="scientific">Kitasatospora cineracea</name>
    <dbReference type="NCBI Taxonomy" id="88074"/>
    <lineage>
        <taxon>Bacteria</taxon>
        <taxon>Bacillati</taxon>
        <taxon>Actinomycetota</taxon>
        <taxon>Actinomycetes</taxon>
        <taxon>Kitasatosporales</taxon>
        <taxon>Streptomycetaceae</taxon>
        <taxon>Kitasatospora</taxon>
    </lineage>
</organism>
<dbReference type="Pfam" id="PF00005">
    <property type="entry name" value="ABC_tran"/>
    <property type="match status" value="1"/>
</dbReference>
<dbReference type="EC" id="7.6.2.2" evidence="2"/>
<keyword evidence="9" id="KW-0046">Antibiotic resistance</keyword>
<dbReference type="NCBIfam" id="TIGR01188">
    <property type="entry name" value="drrA"/>
    <property type="match status" value="1"/>
</dbReference>
<dbReference type="InterPro" id="IPR005894">
    <property type="entry name" value="DrrA"/>
</dbReference>